<dbReference type="Proteomes" id="UP000037530">
    <property type="component" value="Unassembled WGS sequence"/>
</dbReference>
<dbReference type="InterPro" id="IPR008397">
    <property type="entry name" value="Alginate_lyase_dom"/>
</dbReference>
<evidence type="ECO:0000259" key="4">
    <source>
        <dbReference type="Pfam" id="PF05426"/>
    </source>
</evidence>
<proteinExistence type="predicted"/>
<dbReference type="AlphaFoldDB" id="A0A0M0I5C4"/>
<dbReference type="GO" id="GO:0042597">
    <property type="term" value="C:periplasmic space"/>
    <property type="evidence" value="ECO:0007669"/>
    <property type="project" value="InterPro"/>
</dbReference>
<evidence type="ECO:0000313" key="6">
    <source>
        <dbReference type="Proteomes" id="UP000037530"/>
    </source>
</evidence>
<feature type="domain" description="Alginate lyase" evidence="4">
    <location>
        <begin position="56"/>
        <end position="291"/>
    </location>
</feature>
<protein>
    <recommendedName>
        <fullName evidence="4">Alginate lyase domain-containing protein</fullName>
    </recommendedName>
</protein>
<dbReference type="PATRIC" id="fig|171383.3.peg.800"/>
<evidence type="ECO:0000256" key="1">
    <source>
        <dbReference type="ARBA" id="ARBA00022729"/>
    </source>
</evidence>
<dbReference type="SUPFAM" id="SSF48230">
    <property type="entry name" value="Chondroitin AC/alginate lyase"/>
    <property type="match status" value="1"/>
</dbReference>
<organism evidence="5 6">
    <name type="scientific">Vibrio hepatarius</name>
    <dbReference type="NCBI Taxonomy" id="171383"/>
    <lineage>
        <taxon>Bacteria</taxon>
        <taxon>Pseudomonadati</taxon>
        <taxon>Pseudomonadota</taxon>
        <taxon>Gammaproteobacteria</taxon>
        <taxon>Vibrionales</taxon>
        <taxon>Vibrionaceae</taxon>
        <taxon>Vibrio</taxon>
        <taxon>Vibrio oreintalis group</taxon>
    </lineage>
</organism>
<keyword evidence="6" id="KW-1185">Reference proteome</keyword>
<evidence type="ECO:0000256" key="3">
    <source>
        <dbReference type="SAM" id="SignalP"/>
    </source>
</evidence>
<dbReference type="GO" id="GO:0016829">
    <property type="term" value="F:lyase activity"/>
    <property type="evidence" value="ECO:0007669"/>
    <property type="project" value="UniProtKB-KW"/>
</dbReference>
<dbReference type="EMBL" id="LHPI01000001">
    <property type="protein sequence ID" value="KOO09499.1"/>
    <property type="molecule type" value="Genomic_DNA"/>
</dbReference>
<dbReference type="RefSeq" id="WP_053407760.1">
    <property type="nucleotide sequence ID" value="NZ_DAIPHI010000145.1"/>
</dbReference>
<accession>A0A0M0I5C4</accession>
<evidence type="ECO:0000313" key="5">
    <source>
        <dbReference type="EMBL" id="KOO09499.1"/>
    </source>
</evidence>
<evidence type="ECO:0000256" key="2">
    <source>
        <dbReference type="ARBA" id="ARBA00023239"/>
    </source>
</evidence>
<dbReference type="STRING" id="171383.AKJ31_03860"/>
<feature type="signal peptide" evidence="3">
    <location>
        <begin position="1"/>
        <end position="19"/>
    </location>
</feature>
<dbReference type="InterPro" id="IPR008929">
    <property type="entry name" value="Chondroitin_lyas"/>
</dbReference>
<comment type="caution">
    <text evidence="5">The sequence shown here is derived from an EMBL/GenBank/DDBJ whole genome shotgun (WGS) entry which is preliminary data.</text>
</comment>
<dbReference type="Pfam" id="PF05426">
    <property type="entry name" value="Alginate_lyase"/>
    <property type="match status" value="1"/>
</dbReference>
<keyword evidence="2" id="KW-0456">Lyase</keyword>
<gene>
    <name evidence="5" type="ORF">AKJ31_03860</name>
</gene>
<reference evidence="6" key="1">
    <citation type="submission" date="2015-08" db="EMBL/GenBank/DDBJ databases">
        <title>Vibrio galatheae sp. nov., a novel member of the Vibrionaceae family isolated from the Solomon Islands.</title>
        <authorList>
            <person name="Giubergia S."/>
            <person name="Machado H."/>
            <person name="Mateiu R.V."/>
            <person name="Gram L."/>
        </authorList>
    </citation>
    <scope>NUCLEOTIDE SEQUENCE [LARGE SCALE GENOMIC DNA]</scope>
    <source>
        <strain evidence="6">DSM 19134</strain>
    </source>
</reference>
<name>A0A0M0I5C4_9VIBR</name>
<keyword evidence="1 3" id="KW-0732">Signal</keyword>
<feature type="chain" id="PRO_5005600658" description="Alginate lyase domain-containing protein" evidence="3">
    <location>
        <begin position="20"/>
        <end position="353"/>
    </location>
</feature>
<sequence>MCRVVLAVALLGVCLSSRADVAIPKGYQQIQDSLSYSQTRKEPCEYPKPYSDELSFVSRYQGSDKARDTVNKQAEKAYKESTKATRDLQLFIAKKTDDILIRGNVLVGADCIIEALIDWKNNSSLLNDTENKTGIAVRKWTLSAISSSLLKINNILNKYHRDKYSEVKVWLENMAEKVIVDYSGRPLNKVNNHDYWAAWSVMATAGLLNRDDFYLWAKSVYVTAMGQVDSQGFLANELRRQTRAAMYHNYALTPLVGVAAFMRTNGDDPLTVNDGALGRLYSVVIQSTHDSTIFEKKTGHTQIDYDFFSSGRMAWLAIYRTLVNEDKSMIKLIDKARPLSSSRLGGNLELVYM</sequence>
<dbReference type="Gene3D" id="1.50.10.100">
    <property type="entry name" value="Chondroitin AC/alginate lyase"/>
    <property type="match status" value="1"/>
</dbReference>